<evidence type="ECO:0000313" key="1">
    <source>
        <dbReference type="EMBL" id="MBY6142342.1"/>
    </source>
</evidence>
<protein>
    <submittedName>
        <fullName evidence="1">Cupin domain-containing protein</fullName>
    </submittedName>
</protein>
<dbReference type="CDD" id="cd20282">
    <property type="entry name" value="cupin_DddQ"/>
    <property type="match status" value="1"/>
</dbReference>
<dbReference type="InterPro" id="IPR011051">
    <property type="entry name" value="RmlC_Cupin_sf"/>
</dbReference>
<keyword evidence="2" id="KW-1185">Reference proteome</keyword>
<dbReference type="EMBL" id="JAHVJA010000030">
    <property type="protein sequence ID" value="MBY6142342.1"/>
    <property type="molecule type" value="Genomic_DNA"/>
</dbReference>
<dbReference type="Proteomes" id="UP000766629">
    <property type="component" value="Unassembled WGS sequence"/>
</dbReference>
<dbReference type="RefSeq" id="WP_222510238.1">
    <property type="nucleotide sequence ID" value="NZ_JAHVJA010000030.1"/>
</dbReference>
<dbReference type="InterPro" id="IPR014710">
    <property type="entry name" value="RmlC-like_jellyroll"/>
</dbReference>
<reference evidence="1 2" key="1">
    <citation type="submission" date="2021-06" db="EMBL/GenBank/DDBJ databases">
        <title>50 bacteria genomes isolated from Dapeng, Shenzhen, China.</title>
        <authorList>
            <person name="Zheng W."/>
            <person name="Yu S."/>
            <person name="Huang Y."/>
        </authorList>
    </citation>
    <scope>NUCLEOTIDE SEQUENCE [LARGE SCALE GENOMIC DNA]</scope>
    <source>
        <strain evidence="1 2">DP1N14-2</strain>
    </source>
</reference>
<gene>
    <name evidence="1" type="ORF">KUV26_23200</name>
</gene>
<comment type="caution">
    <text evidence="1">The sequence shown here is derived from an EMBL/GenBank/DDBJ whole genome shotgun (WGS) entry which is preliminary data.</text>
</comment>
<organism evidence="1 2">
    <name type="scientific">Leisingera daeponensis</name>
    <dbReference type="NCBI Taxonomy" id="405746"/>
    <lineage>
        <taxon>Bacteria</taxon>
        <taxon>Pseudomonadati</taxon>
        <taxon>Pseudomonadota</taxon>
        <taxon>Alphaproteobacteria</taxon>
        <taxon>Rhodobacterales</taxon>
        <taxon>Roseobacteraceae</taxon>
        <taxon>Leisingera</taxon>
    </lineage>
</organism>
<accession>A0ABS7NNE8</accession>
<sequence>MTKHLFDQALEAAKAFHSALPTVADFQPWPDDITWAGRTGHQVPGAPLVQSDPGFAAEGIPAEAEVRALQQAIMALAPHAEWRLTYTEEEVGRDFLQRFGWFELVGPTGHFHSLQSRMTIGYWGPGLDYPWHQHGPEELYTILSGSADFMAKGEEVRRLVPGDTKMHGPNQPHAMITNEHPILCFVFWRGEGLADDPAMSPG</sequence>
<proteinExistence type="predicted"/>
<dbReference type="SUPFAM" id="SSF51182">
    <property type="entry name" value="RmlC-like cupins"/>
    <property type="match status" value="1"/>
</dbReference>
<dbReference type="Pfam" id="PF16867">
    <property type="entry name" value="DMSP_lyase"/>
    <property type="match status" value="1"/>
</dbReference>
<name>A0ABS7NNE8_9RHOB</name>
<dbReference type="InterPro" id="IPR031723">
    <property type="entry name" value="DMSP_lyase"/>
</dbReference>
<evidence type="ECO:0000313" key="2">
    <source>
        <dbReference type="Proteomes" id="UP000766629"/>
    </source>
</evidence>
<dbReference type="Gene3D" id="2.60.120.10">
    <property type="entry name" value="Jelly Rolls"/>
    <property type="match status" value="1"/>
</dbReference>